<keyword evidence="3 4" id="KW-0443">Lipid metabolism</keyword>
<name>A0A7Z0NA50_9GAMM</name>
<proteinExistence type="predicted"/>
<dbReference type="EMBL" id="JACCGK010000015">
    <property type="protein sequence ID" value="NYT74096.1"/>
    <property type="molecule type" value="Genomic_DNA"/>
</dbReference>
<comment type="caution">
    <text evidence="6">The sequence shown here is derived from an EMBL/GenBank/DDBJ whole genome shotgun (WGS) entry which is preliminary data.</text>
</comment>
<evidence type="ECO:0000259" key="5">
    <source>
        <dbReference type="PROSITE" id="PS51635"/>
    </source>
</evidence>
<evidence type="ECO:0000256" key="3">
    <source>
        <dbReference type="ARBA" id="ARBA00023098"/>
    </source>
</evidence>
<feature type="short sequence motif" description="DGA/G" evidence="4">
    <location>
        <begin position="195"/>
        <end position="197"/>
    </location>
</feature>
<keyword evidence="7" id="KW-1185">Reference proteome</keyword>
<dbReference type="AlphaFoldDB" id="A0A7Z0NA50"/>
<dbReference type="InterPro" id="IPR016035">
    <property type="entry name" value="Acyl_Trfase/lysoPLipase"/>
</dbReference>
<dbReference type="PANTHER" id="PTHR24185:SF1">
    <property type="entry name" value="CALCIUM-INDEPENDENT PHOSPHOLIPASE A2-GAMMA"/>
    <property type="match status" value="1"/>
</dbReference>
<dbReference type="PANTHER" id="PTHR24185">
    <property type="entry name" value="CALCIUM-INDEPENDENT PHOSPHOLIPASE A2-GAMMA"/>
    <property type="match status" value="1"/>
</dbReference>
<protein>
    <submittedName>
        <fullName evidence="6">Patatin-like phospholipase family protein</fullName>
    </submittedName>
</protein>
<keyword evidence="1 4" id="KW-0378">Hydrolase</keyword>
<dbReference type="InterPro" id="IPR002641">
    <property type="entry name" value="PNPLA_dom"/>
</dbReference>
<gene>
    <name evidence="6" type="ORF">HZU72_16915</name>
</gene>
<organism evidence="6 7">
    <name type="scientific">Vreelandella sedimenti</name>
    <dbReference type="NCBI Taxonomy" id="2729618"/>
    <lineage>
        <taxon>Bacteria</taxon>
        <taxon>Pseudomonadati</taxon>
        <taxon>Pseudomonadota</taxon>
        <taxon>Gammaproteobacteria</taxon>
        <taxon>Oceanospirillales</taxon>
        <taxon>Halomonadaceae</taxon>
        <taxon>Vreelandella</taxon>
    </lineage>
</organism>
<feature type="active site" description="Proton acceptor" evidence="4">
    <location>
        <position position="195"/>
    </location>
</feature>
<dbReference type="Pfam" id="PF01734">
    <property type="entry name" value="Patatin"/>
    <property type="match status" value="1"/>
</dbReference>
<dbReference type="GO" id="GO:0006631">
    <property type="term" value="P:fatty acid metabolic process"/>
    <property type="evidence" value="ECO:0007669"/>
    <property type="project" value="TreeGrafter"/>
</dbReference>
<dbReference type="Proteomes" id="UP000520876">
    <property type="component" value="Unassembled WGS sequence"/>
</dbReference>
<dbReference type="PROSITE" id="PS51635">
    <property type="entry name" value="PNPLA"/>
    <property type="match status" value="1"/>
</dbReference>
<evidence type="ECO:0000256" key="1">
    <source>
        <dbReference type="ARBA" id="ARBA00022801"/>
    </source>
</evidence>
<dbReference type="GO" id="GO:0016042">
    <property type="term" value="P:lipid catabolic process"/>
    <property type="evidence" value="ECO:0007669"/>
    <property type="project" value="UniProtKB-UniRule"/>
</dbReference>
<dbReference type="SUPFAM" id="SSF52151">
    <property type="entry name" value="FabD/lysophospholipase-like"/>
    <property type="match status" value="1"/>
</dbReference>
<evidence type="ECO:0000256" key="2">
    <source>
        <dbReference type="ARBA" id="ARBA00022963"/>
    </source>
</evidence>
<accession>A0A7Z0NA50</accession>
<feature type="short sequence motif" description="GXGXXG" evidence="4">
    <location>
        <begin position="22"/>
        <end position="27"/>
    </location>
</feature>
<dbReference type="GO" id="GO:0016020">
    <property type="term" value="C:membrane"/>
    <property type="evidence" value="ECO:0007669"/>
    <property type="project" value="TreeGrafter"/>
</dbReference>
<evidence type="ECO:0000313" key="7">
    <source>
        <dbReference type="Proteomes" id="UP000520876"/>
    </source>
</evidence>
<dbReference type="RefSeq" id="WP_180094175.1">
    <property type="nucleotide sequence ID" value="NZ_CAXAZJ010000018.1"/>
</dbReference>
<reference evidence="6 7" key="1">
    <citation type="submission" date="2020-07" db="EMBL/GenBank/DDBJ databases">
        <title>Halomonas sp. QX-2 draft genome sequence.</title>
        <authorList>
            <person name="Qiu X."/>
        </authorList>
    </citation>
    <scope>NUCLEOTIDE SEQUENCE [LARGE SCALE GENOMIC DNA]</scope>
    <source>
        <strain evidence="6 7">QX-2</strain>
    </source>
</reference>
<sequence length="373" mass="41709">MSCALLHRLTSSTPKRILSLDGGGVRGILMLGFLETLENQLRKRHGRPDMRLSDYFDLIGGTSVGSILAAALAMGMEMKTLTGHGMDVTTRIFARRNWRAWHSRFDSKPLQSVLHDVFGDCMLGDERLATGLCIVTKRADTRSTWPLINHPQGRFYEMNRHILLRDAVYASAAAPYFFVPTKFDVGQGEVGAFVDGGVSMANNPAWQMFLLATLKGFPFHWPTGEDQLLMVSIGTGSWQQRDPVDKVAGAKAWNWPVEVPKMLMEDANTQVQLLMQYMSRTLTPWTLDSEVGDLSGDLLTREPALSYLRYNAKLEREPLAELGFDLSNSRVKALRNMTAHNNSDQLLAIGRVAARESVSIKHFPPCFDIPKRP</sequence>
<dbReference type="Gene3D" id="3.40.1090.10">
    <property type="entry name" value="Cytosolic phospholipase A2 catalytic domain"/>
    <property type="match status" value="1"/>
</dbReference>
<evidence type="ECO:0000313" key="6">
    <source>
        <dbReference type="EMBL" id="NYT74096.1"/>
    </source>
</evidence>
<feature type="domain" description="PNPLA" evidence="5">
    <location>
        <begin position="18"/>
        <end position="209"/>
    </location>
</feature>
<evidence type="ECO:0000256" key="4">
    <source>
        <dbReference type="PROSITE-ProRule" id="PRU01161"/>
    </source>
</evidence>
<feature type="active site" description="Nucleophile" evidence="4">
    <location>
        <position position="63"/>
    </location>
</feature>
<dbReference type="GO" id="GO:0004620">
    <property type="term" value="F:phospholipase activity"/>
    <property type="evidence" value="ECO:0007669"/>
    <property type="project" value="TreeGrafter"/>
</dbReference>
<keyword evidence="2 4" id="KW-0442">Lipid degradation</keyword>
<feature type="short sequence motif" description="GXSXG" evidence="4">
    <location>
        <begin position="61"/>
        <end position="65"/>
    </location>
</feature>